<gene>
    <name evidence="2" type="ORF">PHLCEN_2v12460</name>
</gene>
<dbReference type="OrthoDB" id="10036721at2759"/>
<evidence type="ECO:0000313" key="2">
    <source>
        <dbReference type="EMBL" id="PSR71607.1"/>
    </source>
</evidence>
<organism evidence="2 3">
    <name type="scientific">Hermanssonia centrifuga</name>
    <dbReference type="NCBI Taxonomy" id="98765"/>
    <lineage>
        <taxon>Eukaryota</taxon>
        <taxon>Fungi</taxon>
        <taxon>Dikarya</taxon>
        <taxon>Basidiomycota</taxon>
        <taxon>Agaricomycotina</taxon>
        <taxon>Agaricomycetes</taxon>
        <taxon>Polyporales</taxon>
        <taxon>Meruliaceae</taxon>
        <taxon>Hermanssonia</taxon>
    </lineage>
</organism>
<protein>
    <recommendedName>
        <fullName evidence="1">Alpha-L-rhamnosidase C-terminal domain-containing protein</fullName>
    </recommendedName>
</protein>
<dbReference type="Proteomes" id="UP000186601">
    <property type="component" value="Unassembled WGS sequence"/>
</dbReference>
<dbReference type="SUPFAM" id="SSF48208">
    <property type="entry name" value="Six-hairpin glycosidases"/>
    <property type="match status" value="1"/>
</dbReference>
<dbReference type="InterPro" id="IPR035398">
    <property type="entry name" value="Bac_rhamnosid_C"/>
</dbReference>
<feature type="domain" description="Alpha-L-rhamnosidase C-terminal" evidence="1">
    <location>
        <begin position="136"/>
        <end position="197"/>
    </location>
</feature>
<dbReference type="PANTHER" id="PTHR34987:SF6">
    <property type="entry name" value="ALPHA-L-RHAMNOSIDASE SIX-HAIRPIN GLYCOSIDASE DOMAIN-CONTAINING PROTEIN"/>
    <property type="match status" value="1"/>
</dbReference>
<dbReference type="Pfam" id="PF17390">
    <property type="entry name" value="Bac_rhamnosid_C"/>
    <property type="match status" value="1"/>
</dbReference>
<dbReference type="InterPro" id="IPR008928">
    <property type="entry name" value="6-hairpin_glycosidase_sf"/>
</dbReference>
<evidence type="ECO:0000313" key="3">
    <source>
        <dbReference type="Proteomes" id="UP000186601"/>
    </source>
</evidence>
<accession>A0A2R6NGU1</accession>
<reference evidence="2 3" key="1">
    <citation type="submission" date="2018-02" db="EMBL/GenBank/DDBJ databases">
        <title>Genome sequence of the basidiomycete white-rot fungus Phlebia centrifuga.</title>
        <authorList>
            <person name="Granchi Z."/>
            <person name="Peng M."/>
            <person name="de Vries R.P."/>
            <person name="Hilden K."/>
            <person name="Makela M.R."/>
            <person name="Grigoriev I."/>
            <person name="Riley R."/>
        </authorList>
    </citation>
    <scope>NUCLEOTIDE SEQUENCE [LARGE SCALE GENOMIC DNA]</scope>
    <source>
        <strain evidence="2 3">FBCC195</strain>
    </source>
</reference>
<dbReference type="AlphaFoldDB" id="A0A2R6NGU1"/>
<sequence length="221" mass="23606">MAVLYNVTTSSDQADSVSLGLTGNWNDLGAIAPELPDTISPFIGSLELQAHFESGSDERAMDLLRREWGYMLYTNLSVQSTLLEGFTANGSIGYRSYRGYNYDASYTSHAHGWSSGPTSALTFYVLGLTVTSPQGQTWAVAPHTSGLTAAEGGFETSLGWYGVKWTLSDSAFTISLDVPSETSGTIRLPYEGQTTVNGRSLVISAGAVQLAGGHHDISVQF</sequence>
<dbReference type="STRING" id="98765.A0A2R6NGU1"/>
<dbReference type="Gene3D" id="2.60.420.10">
    <property type="entry name" value="Maltose phosphorylase, domain 3"/>
    <property type="match status" value="1"/>
</dbReference>
<dbReference type="InterPro" id="IPR012341">
    <property type="entry name" value="6hp_glycosidase-like_sf"/>
</dbReference>
<proteinExistence type="predicted"/>
<evidence type="ECO:0000259" key="1">
    <source>
        <dbReference type="Pfam" id="PF17390"/>
    </source>
</evidence>
<keyword evidence="3" id="KW-1185">Reference proteome</keyword>
<dbReference type="GO" id="GO:0005975">
    <property type="term" value="P:carbohydrate metabolic process"/>
    <property type="evidence" value="ECO:0007669"/>
    <property type="project" value="InterPro"/>
</dbReference>
<dbReference type="EMBL" id="MLYV02001259">
    <property type="protein sequence ID" value="PSR71607.1"/>
    <property type="molecule type" value="Genomic_DNA"/>
</dbReference>
<dbReference type="Gene3D" id="1.50.10.10">
    <property type="match status" value="1"/>
</dbReference>
<dbReference type="GO" id="GO:0003824">
    <property type="term" value="F:catalytic activity"/>
    <property type="evidence" value="ECO:0007669"/>
    <property type="project" value="UniProtKB-ARBA"/>
</dbReference>
<dbReference type="PANTHER" id="PTHR34987">
    <property type="entry name" value="C, PUTATIVE (AFU_ORTHOLOGUE AFUA_3G02880)-RELATED"/>
    <property type="match status" value="1"/>
</dbReference>
<name>A0A2R6NGU1_9APHY</name>
<comment type="caution">
    <text evidence="2">The sequence shown here is derived from an EMBL/GenBank/DDBJ whole genome shotgun (WGS) entry which is preliminary data.</text>
</comment>